<dbReference type="InterPro" id="IPR016031">
    <property type="entry name" value="Trp_RNA-bd_attenuator-like_dom"/>
</dbReference>
<dbReference type="AlphaFoldDB" id="A0A4R2LH54"/>
<accession>A0A4R2LH54</accession>
<dbReference type="OrthoDB" id="9779518at2"/>
<organism evidence="1 2">
    <name type="scientific">Frisingicoccus caecimuris</name>
    <dbReference type="NCBI Taxonomy" id="1796636"/>
    <lineage>
        <taxon>Bacteria</taxon>
        <taxon>Bacillati</taxon>
        <taxon>Bacillota</taxon>
        <taxon>Clostridia</taxon>
        <taxon>Lachnospirales</taxon>
        <taxon>Lachnospiraceae</taxon>
        <taxon>Frisingicoccus</taxon>
    </lineage>
</organism>
<comment type="caution">
    <text evidence="1">The sequence shown here is derived from an EMBL/GenBank/DDBJ whole genome shotgun (WGS) entry which is preliminary data.</text>
</comment>
<dbReference type="InterPro" id="IPR002838">
    <property type="entry name" value="AIM24"/>
</dbReference>
<dbReference type="InterPro" id="IPR036983">
    <property type="entry name" value="AIM24_sf"/>
</dbReference>
<keyword evidence="2" id="KW-1185">Reference proteome</keyword>
<dbReference type="EMBL" id="SLXA01000008">
    <property type="protein sequence ID" value="TCO84331.1"/>
    <property type="molecule type" value="Genomic_DNA"/>
</dbReference>
<protein>
    <submittedName>
        <fullName evidence="1">Uncharacterized protein (TIGR00266 family)</fullName>
    </submittedName>
</protein>
<dbReference type="Proteomes" id="UP000295711">
    <property type="component" value="Unassembled WGS sequence"/>
</dbReference>
<dbReference type="SUPFAM" id="SSF51219">
    <property type="entry name" value="TRAP-like"/>
    <property type="match status" value="1"/>
</dbReference>
<sequence length="227" mass="24603">MQYKVFGNPFPAVSVRMNRGESIYTQSGGMSWMTDGISMETNTHGGLMKGLGRMFSGDSLFMATYTAEQDGQEITMASSMPGEIHALEISPGNTYIAQKGAFLCAQHSVELDAVLTKKISSGMFGGEGFVLQRLSGNGMAFLELDGTVCEYELAPGQKMKIDSGNVAYFEERVKYSIEMVKGFSNIFFGGEGLFLTVLEGPGKVWLQTMTASELANKIIPYIPTSGK</sequence>
<evidence type="ECO:0000313" key="2">
    <source>
        <dbReference type="Proteomes" id="UP000295711"/>
    </source>
</evidence>
<reference evidence="1 2" key="1">
    <citation type="submission" date="2019-03" db="EMBL/GenBank/DDBJ databases">
        <title>Genomic Encyclopedia of Type Strains, Phase IV (KMG-IV): sequencing the most valuable type-strain genomes for metagenomic binning, comparative biology and taxonomic classification.</title>
        <authorList>
            <person name="Goeker M."/>
        </authorList>
    </citation>
    <scope>NUCLEOTIDE SEQUENCE [LARGE SCALE GENOMIC DNA]</scope>
    <source>
        <strain evidence="1 2">DSM 28559</strain>
    </source>
</reference>
<proteinExistence type="predicted"/>
<dbReference type="Pfam" id="PF01987">
    <property type="entry name" value="AIM24"/>
    <property type="match status" value="1"/>
</dbReference>
<dbReference type="PANTHER" id="PTHR43657">
    <property type="entry name" value="TRYPTOPHAN RNA-BINDING ATTENUATOR PROTEIN-LIKE PROTEIN"/>
    <property type="match status" value="1"/>
</dbReference>
<dbReference type="PANTHER" id="PTHR43657:SF1">
    <property type="entry name" value="ALTERED INHERITANCE OF MITOCHONDRIA PROTEIN 24, MITOCHONDRIAL"/>
    <property type="match status" value="1"/>
</dbReference>
<dbReference type="Gene3D" id="3.60.160.10">
    <property type="entry name" value="Mitochondrial biogenesis AIM24"/>
    <property type="match status" value="1"/>
</dbReference>
<evidence type="ECO:0000313" key="1">
    <source>
        <dbReference type="EMBL" id="TCO84331.1"/>
    </source>
</evidence>
<gene>
    <name evidence="1" type="ORF">EV212_10891</name>
</gene>
<name>A0A4R2LH54_9FIRM</name>
<dbReference type="RefSeq" id="WP_132092114.1">
    <property type="nucleotide sequence ID" value="NZ_JANKAQ010000009.1"/>
</dbReference>
<dbReference type="NCBIfam" id="TIGR00266">
    <property type="entry name" value="TIGR00266 family protein"/>
    <property type="match status" value="1"/>
</dbReference>